<dbReference type="GO" id="GO:0034432">
    <property type="term" value="F:bis(5'-adenosyl)-pentaphosphatase activity"/>
    <property type="evidence" value="ECO:0007669"/>
    <property type="project" value="TreeGrafter"/>
</dbReference>
<keyword evidence="2 3" id="KW-0378">Hydrolase</keyword>
<evidence type="ECO:0000313" key="5">
    <source>
        <dbReference type="Proteomes" id="UP000095284"/>
    </source>
</evidence>
<dbReference type="GO" id="GO:1901911">
    <property type="term" value="P:adenosine 5'-(hexahydrogen pentaphosphate) catabolic process"/>
    <property type="evidence" value="ECO:0007669"/>
    <property type="project" value="TreeGrafter"/>
</dbReference>
<comment type="similarity">
    <text evidence="3">Belongs to the Nudix hydrolase family.</text>
</comment>
<dbReference type="PRINTS" id="PR00502">
    <property type="entry name" value="NUDIXFAMILY"/>
</dbReference>
<protein>
    <submittedName>
        <fullName evidence="6">Nudix hydrolase domain-containing protein</fullName>
    </submittedName>
</protein>
<dbReference type="WBParaSite" id="BXY_0659900.1">
    <property type="protein sequence ID" value="BXY_0659900.1"/>
    <property type="gene ID" value="BXY_0659900"/>
</dbReference>
<dbReference type="PANTHER" id="PTHR12629:SF0">
    <property type="entry name" value="DIPHOSPHOINOSITOL-POLYPHOSPHATE DIPHOSPHATASE"/>
    <property type="match status" value="1"/>
</dbReference>
<evidence type="ECO:0000259" key="4">
    <source>
        <dbReference type="PROSITE" id="PS51462"/>
    </source>
</evidence>
<dbReference type="Pfam" id="PF00293">
    <property type="entry name" value="NUDIX"/>
    <property type="match status" value="1"/>
</dbReference>
<evidence type="ECO:0000256" key="1">
    <source>
        <dbReference type="ARBA" id="ARBA00022723"/>
    </source>
</evidence>
<organism evidence="5 6">
    <name type="scientific">Bursaphelenchus xylophilus</name>
    <name type="common">Pinewood nematode worm</name>
    <name type="synonym">Aphelenchoides xylophilus</name>
    <dbReference type="NCBI Taxonomy" id="6326"/>
    <lineage>
        <taxon>Eukaryota</taxon>
        <taxon>Metazoa</taxon>
        <taxon>Ecdysozoa</taxon>
        <taxon>Nematoda</taxon>
        <taxon>Chromadorea</taxon>
        <taxon>Rhabditida</taxon>
        <taxon>Tylenchina</taxon>
        <taxon>Tylenchomorpha</taxon>
        <taxon>Aphelenchoidea</taxon>
        <taxon>Aphelenchoididae</taxon>
        <taxon>Bursaphelenchus</taxon>
    </lineage>
</organism>
<evidence type="ECO:0000256" key="3">
    <source>
        <dbReference type="RuleBase" id="RU003476"/>
    </source>
</evidence>
<dbReference type="AlphaFoldDB" id="A0A1I7S0S5"/>
<dbReference type="InterPro" id="IPR015797">
    <property type="entry name" value="NUDIX_hydrolase-like_dom_sf"/>
</dbReference>
<dbReference type="GO" id="GO:1901907">
    <property type="term" value="P:diadenosine pentaphosphate catabolic process"/>
    <property type="evidence" value="ECO:0007669"/>
    <property type="project" value="TreeGrafter"/>
</dbReference>
<dbReference type="PROSITE" id="PS00893">
    <property type="entry name" value="NUDIX_BOX"/>
    <property type="match status" value="1"/>
</dbReference>
<dbReference type="InterPro" id="IPR020476">
    <property type="entry name" value="Nudix_hydrolase"/>
</dbReference>
<dbReference type="InterPro" id="IPR000086">
    <property type="entry name" value="NUDIX_hydrolase_dom"/>
</dbReference>
<dbReference type="GO" id="GO:0005634">
    <property type="term" value="C:nucleus"/>
    <property type="evidence" value="ECO:0007669"/>
    <property type="project" value="TreeGrafter"/>
</dbReference>
<evidence type="ECO:0000256" key="2">
    <source>
        <dbReference type="ARBA" id="ARBA00022801"/>
    </source>
</evidence>
<dbReference type="GO" id="GO:0071543">
    <property type="term" value="P:diphosphoinositol polyphosphate metabolic process"/>
    <property type="evidence" value="ECO:0007669"/>
    <property type="project" value="TreeGrafter"/>
</dbReference>
<evidence type="ECO:0000313" key="6">
    <source>
        <dbReference type="WBParaSite" id="BXY_0659900.1"/>
    </source>
</evidence>
<dbReference type="GO" id="GO:1901909">
    <property type="term" value="P:diadenosine hexaphosphate catabolic process"/>
    <property type="evidence" value="ECO:0007669"/>
    <property type="project" value="TreeGrafter"/>
</dbReference>
<accession>A0A1I7S0S5</accession>
<dbReference type="GO" id="GO:0000298">
    <property type="term" value="F:endopolyphosphatase activity"/>
    <property type="evidence" value="ECO:0007669"/>
    <property type="project" value="TreeGrafter"/>
</dbReference>
<proteinExistence type="inferred from homology"/>
<name>A0A1I7S0S5_BURXY</name>
<dbReference type="InterPro" id="IPR020084">
    <property type="entry name" value="NUDIX_hydrolase_CS"/>
</dbReference>
<dbReference type="Proteomes" id="UP000095284">
    <property type="component" value="Unplaced"/>
</dbReference>
<dbReference type="PROSITE" id="PS51462">
    <property type="entry name" value="NUDIX"/>
    <property type="match status" value="1"/>
</dbReference>
<dbReference type="SUPFAM" id="SSF55811">
    <property type="entry name" value="Nudix"/>
    <property type="match status" value="1"/>
</dbReference>
<reference evidence="6" key="1">
    <citation type="submission" date="2016-11" db="UniProtKB">
        <authorList>
            <consortium name="WormBaseParasite"/>
        </authorList>
    </citation>
    <scope>IDENTIFICATION</scope>
</reference>
<dbReference type="PANTHER" id="PTHR12629">
    <property type="entry name" value="DIPHOSPHOINOSITOL POLYPHOSPHATE PHOSPHOHYDROLASE"/>
    <property type="match status" value="1"/>
</dbReference>
<dbReference type="GO" id="GO:0046872">
    <property type="term" value="F:metal ion binding"/>
    <property type="evidence" value="ECO:0007669"/>
    <property type="project" value="UniProtKB-KW"/>
</dbReference>
<dbReference type="GO" id="GO:0005737">
    <property type="term" value="C:cytoplasm"/>
    <property type="evidence" value="ECO:0007669"/>
    <property type="project" value="TreeGrafter"/>
</dbReference>
<sequence>MDAVNFATITSSAVIIPSTATPLDAAQAIALNNNNNKAGRRWKSKNGERLRDARGYRLRAAGICARRNEAGEWELLLVSAQRGPHRWVIPGGGIELGEQMDEAVLREVEEEAGVRCEVLETLGEFKDDDRLHRTTLFLLRSVEALDEWEDGRSGRLRRWAGLRDSLELVKPSQRIMLELSARRIAEIEKTARSAR</sequence>
<dbReference type="Gene3D" id="3.90.79.10">
    <property type="entry name" value="Nucleoside Triphosphate Pyrophosphohydrolase"/>
    <property type="match status" value="1"/>
</dbReference>
<dbReference type="GO" id="GO:0008486">
    <property type="term" value="F:diphosphoinositol-polyphosphate diphosphatase activity"/>
    <property type="evidence" value="ECO:0007669"/>
    <property type="project" value="TreeGrafter"/>
</dbReference>
<keyword evidence="1" id="KW-0479">Metal-binding</keyword>
<feature type="domain" description="Nudix hydrolase" evidence="4">
    <location>
        <begin position="56"/>
        <end position="182"/>
    </location>
</feature>
<dbReference type="GO" id="GO:0034431">
    <property type="term" value="F:bis(5'-adenosyl)-hexaphosphatase activity"/>
    <property type="evidence" value="ECO:0007669"/>
    <property type="project" value="TreeGrafter"/>
</dbReference>